<proteinExistence type="predicted"/>
<feature type="chain" id="PRO_5045479310" evidence="1">
    <location>
        <begin position="26"/>
        <end position="309"/>
    </location>
</feature>
<organism evidence="2 3">
    <name type="scientific">Erythrobacter rubeus</name>
    <dbReference type="NCBI Taxonomy" id="2760803"/>
    <lineage>
        <taxon>Bacteria</taxon>
        <taxon>Pseudomonadati</taxon>
        <taxon>Pseudomonadota</taxon>
        <taxon>Alphaproteobacteria</taxon>
        <taxon>Sphingomonadales</taxon>
        <taxon>Erythrobacteraceae</taxon>
        <taxon>Erythrobacter/Porphyrobacter group</taxon>
        <taxon>Erythrobacter</taxon>
    </lineage>
</organism>
<dbReference type="Pfam" id="PF04338">
    <property type="entry name" value="DUF481"/>
    <property type="match status" value="1"/>
</dbReference>
<comment type="caution">
    <text evidence="2">The sequence shown here is derived from an EMBL/GenBank/DDBJ whole genome shotgun (WGS) entry which is preliminary data.</text>
</comment>
<dbReference type="Proteomes" id="UP000635384">
    <property type="component" value="Unassembled WGS sequence"/>
</dbReference>
<evidence type="ECO:0000313" key="2">
    <source>
        <dbReference type="EMBL" id="MBD2841198.1"/>
    </source>
</evidence>
<gene>
    <name evidence="2" type="ORF">IB285_02885</name>
</gene>
<accession>A0ABR8KPT2</accession>
<keyword evidence="1" id="KW-0732">Signal</keyword>
<feature type="signal peptide" evidence="1">
    <location>
        <begin position="1"/>
        <end position="25"/>
    </location>
</feature>
<evidence type="ECO:0000313" key="3">
    <source>
        <dbReference type="Proteomes" id="UP000635384"/>
    </source>
</evidence>
<name>A0ABR8KPT2_9SPHN</name>
<dbReference type="RefSeq" id="WP_190786762.1">
    <property type="nucleotide sequence ID" value="NZ_JACXLC010000001.1"/>
</dbReference>
<evidence type="ECO:0000256" key="1">
    <source>
        <dbReference type="SAM" id="SignalP"/>
    </source>
</evidence>
<keyword evidence="3" id="KW-1185">Reference proteome</keyword>
<sequence length="309" mass="33314">MFKPASLIATTAAAFAILAPTVAYADIPDPVRAMIDAALASGDEAKVRTVIEVARETNPDDAAEFDAILAEYEAELSLAAAEEEAANEEAIRSAGLFENWSGEGELGAFRSTGNSSNTGVTAGLALTREGIDWRHKLSGRADFQRSNGVTTREQFVARYEPNYKISERLFAFALAQYERDRFQGFSARYSISGGLGYDLIAEESVTLSLKAGPAWRRTERIGGETENNLAGLAEADFDWQLAENIAFTQDASAFIQSGSSTYISETGLQAGISDAFQVRLSYAIEHDTDPPAGAVETDTLSRVTLIYGF</sequence>
<dbReference type="EMBL" id="JACXLC010000001">
    <property type="protein sequence ID" value="MBD2841198.1"/>
    <property type="molecule type" value="Genomic_DNA"/>
</dbReference>
<reference evidence="2 3" key="1">
    <citation type="submission" date="2020-09" db="EMBL/GenBank/DDBJ databases">
        <authorList>
            <person name="Yoon J.-W."/>
        </authorList>
    </citation>
    <scope>NUCLEOTIDE SEQUENCE [LARGE SCALE GENOMIC DNA]</scope>
    <source>
        <strain evidence="2 3">KMU-140</strain>
    </source>
</reference>
<dbReference type="InterPro" id="IPR007433">
    <property type="entry name" value="DUF481"/>
</dbReference>
<protein>
    <submittedName>
        <fullName evidence="2">DUF481 domain-containing protein</fullName>
    </submittedName>
</protein>